<name>A0A146KKQ3_LYGHE</name>
<dbReference type="PANTHER" id="PTHR14689">
    <property type="entry name" value="PHORBOL-ESTER_DAG-TYPE DOMAIN-CONTAINING PROTEIN"/>
    <property type="match status" value="1"/>
</dbReference>
<proteinExistence type="predicted"/>
<organism evidence="3">
    <name type="scientific">Lygus hesperus</name>
    <name type="common">Western plant bug</name>
    <dbReference type="NCBI Taxonomy" id="30085"/>
    <lineage>
        <taxon>Eukaryota</taxon>
        <taxon>Metazoa</taxon>
        <taxon>Ecdysozoa</taxon>
        <taxon>Arthropoda</taxon>
        <taxon>Hexapoda</taxon>
        <taxon>Insecta</taxon>
        <taxon>Pterygota</taxon>
        <taxon>Neoptera</taxon>
        <taxon>Paraneoptera</taxon>
        <taxon>Hemiptera</taxon>
        <taxon>Heteroptera</taxon>
        <taxon>Panheteroptera</taxon>
        <taxon>Cimicomorpha</taxon>
        <taxon>Miridae</taxon>
        <taxon>Mirini</taxon>
        <taxon>Lygus</taxon>
    </lineage>
</organism>
<feature type="region of interest" description="Disordered" evidence="1">
    <location>
        <begin position="1"/>
        <end position="22"/>
    </location>
</feature>
<sequence>MSLVKTLQQQNQQTPIRSANFEPDKKHLSADFFNRVPPPAHHNTFNQQVQNGYFDFERWNSAKMFSTPSSFAAAQNNHSGKFSIPTPHVQPQPANYGPVPTYIPPLTSSSPIPEAVTMADVNNSLGHQNPDTDKLPAVESTAESTSNQLTESTCVANPLATRNVPSIEEELGLIQCDVEQAQTKENLVRTKTNNVGFMNEFIKFVQSGDQKMIGPKATKHPLENECASNVCVKIMKPAASVGKLHFEASVEEERSVNQINNGESQAVRSEQSHGQLRVSPVPVDRPNSVVSVSKNGVNQVNEKFPYSVGEFVVVKSDLHVLHPPIWKVKKNLLLQKFTHFVSRGVTFYSNVPVFTGWSPGTKKVYEKVQIRIIKQKKEDMIVKLISTNMLALPSGSLMVKLVEENKKYREDFEIYVQALFSQALDSTFLREILQEKDDYFLKSIRTVEGFWLEIVTRLKEALTWSKSDVEKLSSSPNYRYVRGVWTQDNCVCSKPATTRVALGGLPYSLATLELSKTPVPQQSVSLCNSCTDSFELLHKLTHQKYALFSVCDDIVSAKKVECLNNDASIILNDLLKDDDWFDKTFSEFLKFWGYAGKVTQDLARLKKINNCTPSTDV</sequence>
<accession>A0A146KKQ3</accession>
<evidence type="ECO:0000256" key="1">
    <source>
        <dbReference type="SAM" id="MobiDB-lite"/>
    </source>
</evidence>
<dbReference type="GO" id="GO:0005634">
    <property type="term" value="C:nucleus"/>
    <property type="evidence" value="ECO:0007669"/>
    <property type="project" value="TreeGrafter"/>
</dbReference>
<evidence type="ECO:0000313" key="3">
    <source>
        <dbReference type="EMBL" id="JAP97170.1"/>
    </source>
</evidence>
<dbReference type="EMBL" id="GDHC01021458">
    <property type="protein sequence ID" value="JAP97170.1"/>
    <property type="molecule type" value="Transcribed_RNA"/>
</dbReference>
<dbReference type="PANTHER" id="PTHR14689:SF0">
    <property type="entry name" value="COILED-COIL DOMAIN-CONTAINING PROTEIN 82"/>
    <property type="match status" value="1"/>
</dbReference>
<dbReference type="InterPro" id="IPR025451">
    <property type="entry name" value="DUF4211"/>
</dbReference>
<gene>
    <name evidence="3" type="primary">qser1</name>
    <name evidence="3" type="ORF">g.82480</name>
</gene>
<evidence type="ECO:0000259" key="2">
    <source>
        <dbReference type="Pfam" id="PF13926"/>
    </source>
</evidence>
<protein>
    <submittedName>
        <fullName evidence="3">Glutamine and serine-rich protein 1</fullName>
    </submittedName>
</protein>
<dbReference type="AlphaFoldDB" id="A0A146KKQ3"/>
<feature type="compositionally biased region" description="Polar residues" evidence="1">
    <location>
        <begin position="1"/>
        <end position="17"/>
    </location>
</feature>
<dbReference type="Pfam" id="PF13926">
    <property type="entry name" value="DUF4211"/>
    <property type="match status" value="1"/>
</dbReference>
<feature type="domain" description="DUF4211" evidence="2">
    <location>
        <begin position="403"/>
        <end position="512"/>
    </location>
</feature>
<reference evidence="3" key="1">
    <citation type="journal article" date="2016" name="Gigascience">
        <title>De novo construction of an expanded transcriptome assembly for the western tarnished plant bug, Lygus hesperus.</title>
        <authorList>
            <person name="Tassone E.E."/>
            <person name="Geib S.M."/>
            <person name="Hall B."/>
            <person name="Fabrick J.A."/>
            <person name="Brent C.S."/>
            <person name="Hull J.J."/>
        </authorList>
    </citation>
    <scope>NUCLEOTIDE SEQUENCE</scope>
</reference>